<feature type="non-terminal residue" evidence="2">
    <location>
        <position position="182"/>
    </location>
</feature>
<feature type="compositionally biased region" description="Basic residues" evidence="1">
    <location>
        <begin position="1"/>
        <end position="22"/>
    </location>
</feature>
<feature type="compositionally biased region" description="Basic residues" evidence="1">
    <location>
        <begin position="48"/>
        <end position="62"/>
    </location>
</feature>
<feature type="region of interest" description="Disordered" evidence="1">
    <location>
        <begin position="1"/>
        <end position="182"/>
    </location>
</feature>
<organism evidence="2">
    <name type="scientific">uncultured Rubrobacteraceae bacterium</name>
    <dbReference type="NCBI Taxonomy" id="349277"/>
    <lineage>
        <taxon>Bacteria</taxon>
        <taxon>Bacillati</taxon>
        <taxon>Actinomycetota</taxon>
        <taxon>Rubrobacteria</taxon>
        <taxon>Rubrobacterales</taxon>
        <taxon>Rubrobacteraceae</taxon>
        <taxon>environmental samples</taxon>
    </lineage>
</organism>
<dbReference type="AlphaFoldDB" id="A0A6J4PAS4"/>
<name>A0A6J4PAS4_9ACTN</name>
<dbReference type="EMBL" id="CADCVB010000023">
    <property type="protein sequence ID" value="CAA9410827.1"/>
    <property type="molecule type" value="Genomic_DNA"/>
</dbReference>
<evidence type="ECO:0000256" key="1">
    <source>
        <dbReference type="SAM" id="MobiDB-lite"/>
    </source>
</evidence>
<dbReference type="GO" id="GO:0008817">
    <property type="term" value="F:corrinoid adenosyltransferase activity"/>
    <property type="evidence" value="ECO:0007669"/>
    <property type="project" value="UniProtKB-EC"/>
</dbReference>
<keyword evidence="2" id="KW-0808">Transferase</keyword>
<accession>A0A6J4PAS4</accession>
<feature type="compositionally biased region" description="Basic residues" evidence="1">
    <location>
        <begin position="165"/>
        <end position="175"/>
    </location>
</feature>
<feature type="compositionally biased region" description="Low complexity" evidence="1">
    <location>
        <begin position="68"/>
        <end position="77"/>
    </location>
</feature>
<feature type="compositionally biased region" description="Basic residues" evidence="1">
    <location>
        <begin position="31"/>
        <end position="41"/>
    </location>
</feature>
<evidence type="ECO:0000313" key="2">
    <source>
        <dbReference type="EMBL" id="CAA9410827.1"/>
    </source>
</evidence>
<gene>
    <name evidence="2" type="ORF">AVDCRST_MAG78-396</name>
</gene>
<dbReference type="EC" id="2.5.1.17" evidence="2"/>
<protein>
    <submittedName>
        <fullName evidence="2">ATP:Cob(I)alamin adenosyltransferase</fullName>
        <ecNumber evidence="2">2.5.1.17</ecNumber>
    </submittedName>
</protein>
<proteinExistence type="predicted"/>
<sequence>DRRKKAARLDPRRRRRNHHPARRRPDLETRRPHHSPGRRRRGELVRGPRPRGGRSPGRRSRGGHGGAADRAAAAPVPDHGRCRHARGEERGYKHGPGVPGRGARGVARPDGDPQPVRRPRGDEARCPPRRRPLGGAPRGAESRRRRLLPDAPRSLQVCKPPLRPALRRRPQRRRQGLPLEGV</sequence>
<reference evidence="2" key="1">
    <citation type="submission" date="2020-02" db="EMBL/GenBank/DDBJ databases">
        <authorList>
            <person name="Meier V. D."/>
        </authorList>
    </citation>
    <scope>NUCLEOTIDE SEQUENCE</scope>
    <source>
        <strain evidence="2">AVDCRST_MAG78</strain>
    </source>
</reference>
<feature type="non-terminal residue" evidence="2">
    <location>
        <position position="1"/>
    </location>
</feature>